<dbReference type="RefSeq" id="WP_316413032.1">
    <property type="nucleotide sequence ID" value="NZ_AP027080.1"/>
</dbReference>
<name>A0AA48GUL7_9BACT</name>
<evidence type="ECO:0000259" key="9">
    <source>
        <dbReference type="Pfam" id="PF12704"/>
    </source>
</evidence>
<feature type="transmembrane region" description="Helical" evidence="7">
    <location>
        <begin position="370"/>
        <end position="391"/>
    </location>
</feature>
<keyword evidence="5 7" id="KW-1133">Transmembrane helix</keyword>
<organism evidence="10 11">
    <name type="scientific">Mesoterricola silvestris</name>
    <dbReference type="NCBI Taxonomy" id="2927979"/>
    <lineage>
        <taxon>Bacteria</taxon>
        <taxon>Pseudomonadati</taxon>
        <taxon>Acidobacteriota</taxon>
        <taxon>Holophagae</taxon>
        <taxon>Holophagales</taxon>
        <taxon>Holophagaceae</taxon>
        <taxon>Mesoterricola</taxon>
    </lineage>
</organism>
<feature type="transmembrane region" description="Helical" evidence="7">
    <location>
        <begin position="274"/>
        <end position="299"/>
    </location>
</feature>
<dbReference type="Proteomes" id="UP001238179">
    <property type="component" value="Chromosome"/>
</dbReference>
<feature type="domain" description="ABC3 transporter permease C-terminal" evidence="8">
    <location>
        <begin position="278"/>
        <end position="404"/>
    </location>
</feature>
<evidence type="ECO:0000259" key="8">
    <source>
        <dbReference type="Pfam" id="PF02687"/>
    </source>
</evidence>
<evidence type="ECO:0000256" key="2">
    <source>
        <dbReference type="ARBA" id="ARBA00005236"/>
    </source>
</evidence>
<dbReference type="KEGG" id="msil:METEAL_35310"/>
<sequence length="411" mass="44508">MTSFEAFVANRYLHTRKKGAFVRVMVRFARWGIALGVFAMVVALAIANGLMEEIQANLFSATGHFTVAHLEGEIPDTQAALARIRSTPGVVAASPMRMDHGLVRPTNSDAPPSPLLLKGVDPASAHGTSRIFDSLEPGPVESLKEGEILLGATLAKDLGLRIGDPVAVVFMRLDLGLSGLQPKMAAYKVAGIFTSHIGEYDKAWGFIHINDSMRLATSDQAEFIEVRAASIDAIERTKPAVLEALNHGAKGPWLAQDLRDTNRALFAALRVEKWMMAAIFSLIVLIAVFNIVASLVLLVTEKRRDLGVLLALGATPGQVQRLFELQGLRIGAVGTLWGLAVSVPLCLVADKYKLIKLPSAVYDFITYVPLRLSLFDILAVAVFPLLVAWAASRYPARRASRVDPVDALRAE</sequence>
<dbReference type="EMBL" id="AP027080">
    <property type="protein sequence ID" value="BDU74357.1"/>
    <property type="molecule type" value="Genomic_DNA"/>
</dbReference>
<dbReference type="GO" id="GO:0044874">
    <property type="term" value="P:lipoprotein localization to outer membrane"/>
    <property type="evidence" value="ECO:0007669"/>
    <property type="project" value="TreeGrafter"/>
</dbReference>
<evidence type="ECO:0000256" key="4">
    <source>
        <dbReference type="ARBA" id="ARBA00022692"/>
    </source>
</evidence>
<dbReference type="InterPro" id="IPR025857">
    <property type="entry name" value="MacB_PCD"/>
</dbReference>
<evidence type="ECO:0000256" key="1">
    <source>
        <dbReference type="ARBA" id="ARBA00004651"/>
    </source>
</evidence>
<evidence type="ECO:0000313" key="11">
    <source>
        <dbReference type="Proteomes" id="UP001238179"/>
    </source>
</evidence>
<dbReference type="InterPro" id="IPR003838">
    <property type="entry name" value="ABC3_permease_C"/>
</dbReference>
<keyword evidence="4 7" id="KW-0812">Transmembrane</keyword>
<protein>
    <submittedName>
        <fullName evidence="10">ABC transporter permease</fullName>
    </submittedName>
</protein>
<comment type="subcellular location">
    <subcellularLocation>
        <location evidence="1">Cell membrane</location>
        <topology evidence="1">Multi-pass membrane protein</topology>
    </subcellularLocation>
</comment>
<evidence type="ECO:0000256" key="3">
    <source>
        <dbReference type="ARBA" id="ARBA00022475"/>
    </source>
</evidence>
<feature type="domain" description="MacB-like periplasmic core" evidence="9">
    <location>
        <begin position="32"/>
        <end position="240"/>
    </location>
</feature>
<keyword evidence="3" id="KW-1003">Cell membrane</keyword>
<evidence type="ECO:0000313" key="10">
    <source>
        <dbReference type="EMBL" id="BDU74357.1"/>
    </source>
</evidence>
<dbReference type="InterPro" id="IPR051447">
    <property type="entry name" value="Lipoprotein-release_system"/>
</dbReference>
<feature type="transmembrane region" description="Helical" evidence="7">
    <location>
        <begin position="330"/>
        <end position="350"/>
    </location>
</feature>
<evidence type="ECO:0000256" key="7">
    <source>
        <dbReference type="SAM" id="Phobius"/>
    </source>
</evidence>
<evidence type="ECO:0000256" key="5">
    <source>
        <dbReference type="ARBA" id="ARBA00022989"/>
    </source>
</evidence>
<comment type="similarity">
    <text evidence="2">Belongs to the ABC-4 integral membrane protein family. LolC/E subfamily.</text>
</comment>
<keyword evidence="6 7" id="KW-0472">Membrane</keyword>
<evidence type="ECO:0000256" key="6">
    <source>
        <dbReference type="ARBA" id="ARBA00023136"/>
    </source>
</evidence>
<keyword evidence="11" id="KW-1185">Reference proteome</keyword>
<feature type="transmembrane region" description="Helical" evidence="7">
    <location>
        <begin position="28"/>
        <end position="51"/>
    </location>
</feature>
<dbReference type="GO" id="GO:0098797">
    <property type="term" value="C:plasma membrane protein complex"/>
    <property type="evidence" value="ECO:0007669"/>
    <property type="project" value="TreeGrafter"/>
</dbReference>
<proteinExistence type="inferred from homology"/>
<accession>A0AA48GUL7</accession>
<reference evidence="11" key="1">
    <citation type="journal article" date="2023" name="Int. J. Syst. Evol. Microbiol.">
        <title>Mesoterricola silvestris gen. nov., sp. nov., Mesoterricola sediminis sp. nov., Geothrix oryzae sp. nov., Geothrix edaphica sp. nov., Geothrix rubra sp. nov., and Geothrix limicola sp. nov., six novel members of Acidobacteriota isolated from soils.</title>
        <authorList>
            <person name="Itoh H."/>
            <person name="Sugisawa Y."/>
            <person name="Mise K."/>
            <person name="Xu Z."/>
            <person name="Kuniyasu M."/>
            <person name="Ushijima N."/>
            <person name="Kawano K."/>
            <person name="Kobayashi E."/>
            <person name="Shiratori Y."/>
            <person name="Masuda Y."/>
            <person name="Senoo K."/>
        </authorList>
    </citation>
    <scope>NUCLEOTIDE SEQUENCE [LARGE SCALE GENOMIC DNA]</scope>
    <source>
        <strain evidence="11">W79</strain>
    </source>
</reference>
<dbReference type="PANTHER" id="PTHR30489">
    <property type="entry name" value="LIPOPROTEIN-RELEASING SYSTEM TRANSMEMBRANE PROTEIN LOLE"/>
    <property type="match status" value="1"/>
</dbReference>
<dbReference type="Pfam" id="PF12704">
    <property type="entry name" value="MacB_PCD"/>
    <property type="match status" value="1"/>
</dbReference>
<dbReference type="AlphaFoldDB" id="A0AA48GUL7"/>
<dbReference type="Pfam" id="PF02687">
    <property type="entry name" value="FtsX"/>
    <property type="match status" value="1"/>
</dbReference>
<dbReference type="PANTHER" id="PTHR30489:SF0">
    <property type="entry name" value="LIPOPROTEIN-RELEASING SYSTEM TRANSMEMBRANE PROTEIN LOLE"/>
    <property type="match status" value="1"/>
</dbReference>
<gene>
    <name evidence="10" type="ORF">METEAL_35310</name>
</gene>